<proteinExistence type="inferred from homology"/>
<accession>J6EZN0</accession>
<dbReference type="AlphaFoldDB" id="J6EZN0"/>
<evidence type="ECO:0000313" key="8">
    <source>
        <dbReference type="EMBL" id="EJT48332.1"/>
    </source>
</evidence>
<comment type="similarity">
    <text evidence="2">Belongs to the mitochondrion-specific ribosomal protein mL41 family.</text>
</comment>
<keyword evidence="4" id="KW-0689">Ribosomal protein</keyword>
<dbReference type="PANTHER" id="PTHR21338">
    <property type="entry name" value="MITOCHONDRIAL RIBOSOMAL PROTEIN L41"/>
    <property type="match status" value="1"/>
</dbReference>
<comment type="subcellular location">
    <subcellularLocation>
        <location evidence="1">Mitochondrion</location>
    </subcellularLocation>
</comment>
<dbReference type="KEGG" id="tasa:A1Q1_02615"/>
<dbReference type="RefSeq" id="XP_014179351.1">
    <property type="nucleotide sequence ID" value="XM_014323876.1"/>
</dbReference>
<evidence type="ECO:0000256" key="4">
    <source>
        <dbReference type="ARBA" id="ARBA00022980"/>
    </source>
</evidence>
<dbReference type="OrthoDB" id="408933at2759"/>
<name>J6EZN0_TRIAS</name>
<dbReference type="GeneID" id="25986128"/>
<feature type="region of interest" description="Disordered" evidence="7">
    <location>
        <begin position="1"/>
        <end position="20"/>
    </location>
</feature>
<dbReference type="GO" id="GO:0006412">
    <property type="term" value="P:translation"/>
    <property type="evidence" value="ECO:0007669"/>
    <property type="project" value="TreeGrafter"/>
</dbReference>
<reference evidence="8 9" key="1">
    <citation type="journal article" date="2012" name="Eukaryot. Cell">
        <title>Draft genome sequence of CBS 2479, the standard type strain of Trichosporon asahii.</title>
        <authorList>
            <person name="Yang R.Y."/>
            <person name="Li H.T."/>
            <person name="Zhu H."/>
            <person name="Zhou G.P."/>
            <person name="Wang M."/>
            <person name="Wang L."/>
        </authorList>
    </citation>
    <scope>NUCLEOTIDE SEQUENCE [LARGE SCALE GENOMIC DNA]</scope>
    <source>
        <strain evidence="9">ATCC 90039 / CBS 2479 / JCM 2466 / KCTC 7840 / NCYC 2677 / UAMH 7654</strain>
    </source>
</reference>
<evidence type="ECO:0000256" key="6">
    <source>
        <dbReference type="ARBA" id="ARBA00023274"/>
    </source>
</evidence>
<gene>
    <name evidence="8" type="ORF">A1Q1_02615</name>
</gene>
<organism evidence="8 9">
    <name type="scientific">Trichosporon asahii var. asahii (strain ATCC 90039 / CBS 2479 / JCM 2466 / KCTC 7840 / NBRC 103889/ NCYC 2677 / UAMH 7654)</name>
    <name type="common">Yeast</name>
    <dbReference type="NCBI Taxonomy" id="1186058"/>
    <lineage>
        <taxon>Eukaryota</taxon>
        <taxon>Fungi</taxon>
        <taxon>Dikarya</taxon>
        <taxon>Basidiomycota</taxon>
        <taxon>Agaricomycotina</taxon>
        <taxon>Tremellomycetes</taxon>
        <taxon>Trichosporonales</taxon>
        <taxon>Trichosporonaceae</taxon>
        <taxon>Trichosporon</taxon>
    </lineage>
</organism>
<dbReference type="EMBL" id="ALBS01000206">
    <property type="protein sequence ID" value="EJT48332.1"/>
    <property type="molecule type" value="Genomic_DNA"/>
</dbReference>
<evidence type="ECO:0000313" key="9">
    <source>
        <dbReference type="Proteomes" id="UP000002748"/>
    </source>
</evidence>
<dbReference type="VEuPathDB" id="FungiDB:A1Q1_02615"/>
<comment type="caution">
    <text evidence="8">The sequence shown here is derived from an EMBL/GenBank/DDBJ whole genome shotgun (WGS) entry which is preliminary data.</text>
</comment>
<dbReference type="GO" id="GO:0005762">
    <property type="term" value="C:mitochondrial large ribosomal subunit"/>
    <property type="evidence" value="ECO:0007669"/>
    <property type="project" value="InterPro"/>
</dbReference>
<dbReference type="GO" id="GO:0003735">
    <property type="term" value="F:structural constituent of ribosome"/>
    <property type="evidence" value="ECO:0007669"/>
    <property type="project" value="InterPro"/>
</dbReference>
<dbReference type="Proteomes" id="UP000002748">
    <property type="component" value="Unassembled WGS sequence"/>
</dbReference>
<evidence type="ECO:0000256" key="2">
    <source>
        <dbReference type="ARBA" id="ARBA00010152"/>
    </source>
</evidence>
<dbReference type="Pfam" id="PF09809">
    <property type="entry name" value="MRP-L27"/>
    <property type="match status" value="1"/>
</dbReference>
<protein>
    <submittedName>
        <fullName evidence="8">Uncharacterized protein</fullName>
    </submittedName>
</protein>
<sequence length="192" mass="20958">MIPTSVTRGASRLPLTTKRGNKDFYKGTRQAVTPGAGPRTGAPGKHVIRGKAKYRLLDSRVRVFVGPGIEAIESSSYQPTSSSLSLRLLRTPSSLGARQANPQLKPYVSSKATVPEQTLPPFGPWPKTSSGVAPQQRDFKHFSKAYNALSPDERNALIMQARREWYAALTSTAVEKGQQEAHTQEVEGQAKQ</sequence>
<dbReference type="HOGENOM" id="CLU_085468_0_0_1"/>
<evidence type="ECO:0000256" key="1">
    <source>
        <dbReference type="ARBA" id="ARBA00004173"/>
    </source>
</evidence>
<keyword evidence="6" id="KW-0687">Ribonucleoprotein</keyword>
<keyword evidence="5" id="KW-0496">Mitochondrion</keyword>
<dbReference type="InterPro" id="IPR019189">
    <property type="entry name" value="Ribosomal_mL41"/>
</dbReference>
<dbReference type="PANTHER" id="PTHR21338:SF0">
    <property type="entry name" value="LARGE RIBOSOMAL SUBUNIT PROTEIN ML41"/>
    <property type="match status" value="1"/>
</dbReference>
<evidence type="ECO:0000256" key="7">
    <source>
        <dbReference type="SAM" id="MobiDB-lite"/>
    </source>
</evidence>
<keyword evidence="3" id="KW-0809">Transit peptide</keyword>
<evidence type="ECO:0000256" key="3">
    <source>
        <dbReference type="ARBA" id="ARBA00022946"/>
    </source>
</evidence>
<evidence type="ECO:0000256" key="5">
    <source>
        <dbReference type="ARBA" id="ARBA00023128"/>
    </source>
</evidence>